<reference evidence="1" key="1">
    <citation type="submission" date="2022-03" db="EMBL/GenBank/DDBJ databases">
        <title>Draft genome sequence of Aduncisulcus paluster, a free-living microaerophilic Fornicata.</title>
        <authorList>
            <person name="Yuyama I."/>
            <person name="Kume K."/>
            <person name="Tamura T."/>
            <person name="Inagaki Y."/>
            <person name="Hashimoto T."/>
        </authorList>
    </citation>
    <scope>NUCLEOTIDE SEQUENCE</scope>
    <source>
        <strain evidence="1">NY0171</strain>
    </source>
</reference>
<gene>
    <name evidence="1" type="ORF">ADUPG1_003039</name>
</gene>
<comment type="caution">
    <text evidence="1">The sequence shown here is derived from an EMBL/GenBank/DDBJ whole genome shotgun (WGS) entry which is preliminary data.</text>
</comment>
<organism evidence="1 2">
    <name type="scientific">Aduncisulcus paluster</name>
    <dbReference type="NCBI Taxonomy" id="2918883"/>
    <lineage>
        <taxon>Eukaryota</taxon>
        <taxon>Metamonada</taxon>
        <taxon>Carpediemonas-like organisms</taxon>
        <taxon>Aduncisulcus</taxon>
    </lineage>
</organism>
<dbReference type="EMBL" id="BQXS01003888">
    <property type="protein sequence ID" value="GKT35719.1"/>
    <property type="molecule type" value="Genomic_DNA"/>
</dbReference>
<dbReference type="Proteomes" id="UP001057375">
    <property type="component" value="Unassembled WGS sequence"/>
</dbReference>
<sequence>MNSNTLRLALAGMVKANKIPAK</sequence>
<proteinExistence type="predicted"/>
<evidence type="ECO:0000313" key="1">
    <source>
        <dbReference type="EMBL" id="GKT35719.1"/>
    </source>
</evidence>
<protein>
    <submittedName>
        <fullName evidence="1">Uncharacterized protein</fullName>
    </submittedName>
</protein>
<evidence type="ECO:0000313" key="2">
    <source>
        <dbReference type="Proteomes" id="UP001057375"/>
    </source>
</evidence>
<feature type="non-terminal residue" evidence="1">
    <location>
        <position position="22"/>
    </location>
</feature>
<keyword evidence="2" id="KW-1185">Reference proteome</keyword>
<name>A0ABQ5KTC5_9EUKA</name>
<accession>A0ABQ5KTC5</accession>